<proteinExistence type="predicted"/>
<dbReference type="CDD" id="cd13601">
    <property type="entry name" value="PBP2_TRAP_DctP1_3_4_like"/>
    <property type="match status" value="1"/>
</dbReference>
<keyword evidence="3" id="KW-1185">Reference proteome</keyword>
<dbReference type="PANTHER" id="PTHR33376:SF15">
    <property type="entry name" value="BLL6794 PROTEIN"/>
    <property type="match status" value="1"/>
</dbReference>
<dbReference type="Proteomes" id="UP000196581">
    <property type="component" value="Unassembled WGS sequence"/>
</dbReference>
<evidence type="ECO:0000256" key="1">
    <source>
        <dbReference type="ARBA" id="ARBA00022729"/>
    </source>
</evidence>
<evidence type="ECO:0008006" key="4">
    <source>
        <dbReference type="Google" id="ProtNLM"/>
    </source>
</evidence>
<protein>
    <recommendedName>
        <fullName evidence="4">TRAP-type C4-dicarboxylate transport system, periplasmic component</fullName>
    </recommendedName>
</protein>
<dbReference type="Gene3D" id="3.40.190.170">
    <property type="entry name" value="Bacterial extracellular solute-binding protein, family 7"/>
    <property type="match status" value="1"/>
</dbReference>
<dbReference type="NCBIfam" id="NF037995">
    <property type="entry name" value="TRAP_S1"/>
    <property type="match status" value="1"/>
</dbReference>
<dbReference type="GO" id="GO:0055085">
    <property type="term" value="P:transmembrane transport"/>
    <property type="evidence" value="ECO:0007669"/>
    <property type="project" value="InterPro"/>
</dbReference>
<gene>
    <name evidence="2" type="ORF">FM105_09860</name>
</gene>
<dbReference type="AlphaFoldDB" id="A0A1X6XK68"/>
<name>A0A1X6XK68_9MICO</name>
<accession>A0A1X6XK68</accession>
<sequence>MGLLSSCAGDTDDTAVLKLADSYATTHMFARYGVEGFIEDVTEQGPGEVGIEYYPAGQLGSARDIVNLAQAGSLEITPAAPAYLSDQLPLSSVTDLPGLADDSCVASAAFSDLLDEGGVLYEEEYAPRGLRPLWVAVIPSYEIMTASRKVETPEDMVGLTIRSSGGAMDTNIGSLGGAPVSMTAADAYEALSRNTVDGISFPYASVTPYKLEEVLNYSTKGLNLGSFAIPYVIAEDAWQDLSAKQREQITTAADDASQRLCDGIAEENPASEELMREAGITFTELTDPQVEEFAEYLEPLRRQWADEFDAVGRPGTEVLDAYEEAVARHSAAAEEG</sequence>
<dbReference type="InterPro" id="IPR018389">
    <property type="entry name" value="DctP_fam"/>
</dbReference>
<organism evidence="2 3">
    <name type="scientific">Brevibacterium yomogidense</name>
    <dbReference type="NCBI Taxonomy" id="946573"/>
    <lineage>
        <taxon>Bacteria</taxon>
        <taxon>Bacillati</taxon>
        <taxon>Actinomycetota</taxon>
        <taxon>Actinomycetes</taxon>
        <taxon>Micrococcales</taxon>
        <taxon>Brevibacteriaceae</taxon>
        <taxon>Brevibacterium</taxon>
    </lineage>
</organism>
<evidence type="ECO:0000313" key="3">
    <source>
        <dbReference type="Proteomes" id="UP000196581"/>
    </source>
</evidence>
<dbReference type="EMBL" id="FWFF01000017">
    <property type="protein sequence ID" value="SLM98897.1"/>
    <property type="molecule type" value="Genomic_DNA"/>
</dbReference>
<reference evidence="3" key="1">
    <citation type="submission" date="2017-02" db="EMBL/GenBank/DDBJ databases">
        <authorList>
            <person name="Dridi B."/>
        </authorList>
    </citation>
    <scope>NUCLEOTIDE SEQUENCE [LARGE SCALE GENOMIC DNA]</scope>
    <source>
        <strain evidence="3">B Co 03.10</strain>
    </source>
</reference>
<keyword evidence="1" id="KW-0732">Signal</keyword>
<evidence type="ECO:0000313" key="2">
    <source>
        <dbReference type="EMBL" id="SLM98897.1"/>
    </source>
</evidence>
<dbReference type="PANTHER" id="PTHR33376">
    <property type="match status" value="1"/>
</dbReference>
<dbReference type="Pfam" id="PF03480">
    <property type="entry name" value="DctP"/>
    <property type="match status" value="1"/>
</dbReference>
<dbReference type="InterPro" id="IPR038404">
    <property type="entry name" value="TRAP_DctP_sf"/>
</dbReference>